<reference evidence="1" key="1">
    <citation type="submission" date="2020-01" db="EMBL/GenBank/DDBJ databases">
        <authorList>
            <person name="Meier V. D."/>
            <person name="Meier V D."/>
        </authorList>
    </citation>
    <scope>NUCLEOTIDE SEQUENCE</scope>
    <source>
        <strain evidence="1">HLG_WM_MAG_05</strain>
    </source>
</reference>
<gene>
    <name evidence="1" type="ORF">HELGO_WM5047</name>
</gene>
<name>A0A6S6TUY7_9BACT</name>
<proteinExistence type="predicted"/>
<evidence type="ECO:0000313" key="1">
    <source>
        <dbReference type="EMBL" id="CAA6820033.1"/>
    </source>
</evidence>
<sequence length="37" mass="4198">MKITPKGLMNLAKNFFGIIVEVKEERFDSIDEVLGKS</sequence>
<protein>
    <submittedName>
        <fullName evidence="1">Uncharacterized protein</fullName>
    </submittedName>
</protein>
<organism evidence="1">
    <name type="scientific">uncultured Sulfurovum sp</name>
    <dbReference type="NCBI Taxonomy" id="269237"/>
    <lineage>
        <taxon>Bacteria</taxon>
        <taxon>Pseudomonadati</taxon>
        <taxon>Campylobacterota</taxon>
        <taxon>Epsilonproteobacteria</taxon>
        <taxon>Campylobacterales</taxon>
        <taxon>Sulfurovaceae</taxon>
        <taxon>Sulfurovum</taxon>
        <taxon>environmental samples</taxon>
    </lineage>
</organism>
<accession>A0A6S6TUY7</accession>
<dbReference type="EMBL" id="CACVAU010000058">
    <property type="protein sequence ID" value="CAA6820033.1"/>
    <property type="molecule type" value="Genomic_DNA"/>
</dbReference>
<dbReference type="AlphaFoldDB" id="A0A6S6TUY7"/>